<feature type="compositionally biased region" description="Acidic residues" evidence="3">
    <location>
        <begin position="146"/>
        <end position="168"/>
    </location>
</feature>
<evidence type="ECO:0000256" key="2">
    <source>
        <dbReference type="ARBA" id="ARBA00023172"/>
    </source>
</evidence>
<dbReference type="InterPro" id="IPR011010">
    <property type="entry name" value="DNA_brk_join_enz"/>
</dbReference>
<keyword evidence="2" id="KW-0233">DNA recombination</keyword>
<feature type="region of interest" description="Disordered" evidence="3">
    <location>
        <begin position="127"/>
        <end position="189"/>
    </location>
</feature>
<evidence type="ECO:0000313" key="5">
    <source>
        <dbReference type="Proteomes" id="UP001190700"/>
    </source>
</evidence>
<dbReference type="GO" id="GO:0006310">
    <property type="term" value="P:DNA recombination"/>
    <property type="evidence" value="ECO:0007669"/>
    <property type="project" value="UniProtKB-KW"/>
</dbReference>
<dbReference type="InterPro" id="IPR052055">
    <property type="entry name" value="Hepadnavirus_pol/RT"/>
</dbReference>
<dbReference type="PANTHER" id="PTHR33050:SF7">
    <property type="entry name" value="RIBONUCLEASE H"/>
    <property type="match status" value="1"/>
</dbReference>
<evidence type="ECO:0000256" key="3">
    <source>
        <dbReference type="SAM" id="MobiDB-lite"/>
    </source>
</evidence>
<dbReference type="Gene3D" id="1.10.443.10">
    <property type="entry name" value="Intergrase catalytic core"/>
    <property type="match status" value="1"/>
</dbReference>
<feature type="region of interest" description="Disordered" evidence="3">
    <location>
        <begin position="339"/>
        <end position="391"/>
    </location>
</feature>
<keyword evidence="5" id="KW-1185">Reference proteome</keyword>
<gene>
    <name evidence="4" type="ORF">CYMTET_20284</name>
</gene>
<dbReference type="EMBL" id="LGRX02009810">
    <property type="protein sequence ID" value="KAK3271359.1"/>
    <property type="molecule type" value="Genomic_DNA"/>
</dbReference>
<feature type="compositionally biased region" description="Basic and acidic residues" evidence="3">
    <location>
        <begin position="339"/>
        <end position="369"/>
    </location>
</feature>
<dbReference type="InterPro" id="IPR043128">
    <property type="entry name" value="Rev_trsase/Diguanyl_cyclase"/>
</dbReference>
<dbReference type="SUPFAM" id="SSF56349">
    <property type="entry name" value="DNA breaking-rejoining enzymes"/>
    <property type="match status" value="1"/>
</dbReference>
<dbReference type="Gene3D" id="3.30.70.270">
    <property type="match status" value="1"/>
</dbReference>
<dbReference type="GO" id="GO:0003677">
    <property type="term" value="F:DNA binding"/>
    <property type="evidence" value="ECO:0007669"/>
    <property type="project" value="UniProtKB-KW"/>
</dbReference>
<feature type="compositionally biased region" description="Basic and acidic residues" evidence="3">
    <location>
        <begin position="379"/>
        <end position="391"/>
    </location>
</feature>
<protein>
    <recommendedName>
        <fullName evidence="6">Reverse transcriptase domain-containing protein</fullName>
    </recommendedName>
</protein>
<evidence type="ECO:0008006" key="6">
    <source>
        <dbReference type="Google" id="ProtNLM"/>
    </source>
</evidence>
<comment type="caution">
    <text evidence="4">The sequence shown here is derived from an EMBL/GenBank/DDBJ whole genome shotgun (WGS) entry which is preliminary data.</text>
</comment>
<dbReference type="InterPro" id="IPR043502">
    <property type="entry name" value="DNA/RNA_pol_sf"/>
</dbReference>
<dbReference type="SUPFAM" id="SSF56672">
    <property type="entry name" value="DNA/RNA polymerases"/>
    <property type="match status" value="1"/>
</dbReference>
<dbReference type="InterPro" id="IPR010998">
    <property type="entry name" value="Integrase_recombinase_N"/>
</dbReference>
<organism evidence="4 5">
    <name type="scientific">Cymbomonas tetramitiformis</name>
    <dbReference type="NCBI Taxonomy" id="36881"/>
    <lineage>
        <taxon>Eukaryota</taxon>
        <taxon>Viridiplantae</taxon>
        <taxon>Chlorophyta</taxon>
        <taxon>Pyramimonadophyceae</taxon>
        <taxon>Pyramimonadales</taxon>
        <taxon>Pyramimonadaceae</taxon>
        <taxon>Cymbomonas</taxon>
    </lineage>
</organism>
<sequence length="1351" mass="153450">MAAVINAVNSGSEAEIKTVYGDLRLVTRMLAMSGGVEKKCDAAAPALDRCVRFFETADVESAGEMLEYAVALGAFTPAVRDDRGKVTEKAILKPPARERPAFIAALVEAAEQCVEVLVTQMGFKLPEVPQQSASENRTSEKRAREDDDENEEEEEADGTVFDEGEEVATTERTKKGKRGAGISPDDLARDEELKRRMDAFLMQKVAGYVPATGKGESSFLALREAPCAKLRKQIVADPVSGEMRSVSVPRLTKAQFLAQNMKMVEKIEPESEREHFLNYVSWIVSLDNRYAWADLYDFDTQVRDDMIAGRIVSWDPIQLGFRFQYSFLETLGEASRRLLDDKGSRGKGTRDTRDKGGKVEEEEREEVREPVSPVLREPAGGKEEAARKKARKPERTWTAKFLALFTAVGVSLASYGVPEADHRQYLQDVEAVGAVVSPLTLRADRWAQAAWGLPGAEAVVRGIATGFSWQQAEPEEFFRVENYVPPEHEEKVEMKLQEEEAAGRMVRTDVESVPGVSALGIVLRVVDGKQRGFPGIVVYLDDFILVADSEEDCQRGFQMLLELVEYLGFEVAPEKVESPRQDLVFLGIRLQSNYSGLGIVTMSVEESRVQKVALACREMAVLKTVRVKEVQRLVGQLMFCARVVYGAKMFLRSRYDFIGRAGKMRRFYDTVPRDLSRDLMWLAKILEEYNGQAVVLNRRPVVRDFFAVDAAGEEAVDGGMGGFFGGRWFAVKWEEVRQWKVQPFSPFRDVASSHINYLELFVIFWALRKWGHLLRGCKVVIWSDNEAARLMTRNLWGKATFIPLLKEILLLTIRHDVRLVMKRISTKANDLADALSRSQMGRFQDLLRGWSRREAPRDLDDWMVKDWLWDKIRPLGPFAVDACCDEVGANSRCFLWWSKEDSCLMKQWRGLNVYCNPPFSLLWEILTHFLREKRAAPNTTSAVFVLPFWPTERFWLELVVPTIEAGLFVILEYIPVDTDVFTSPNGVRGLRKDCGPTRGNAEYAKPKEWLRARWNFILSVADADNTKKNHTTGQRAFVRFMLAFGEGPVVPVSDEDLAMFYVFQSQTCKVSTLKSYTAGVRRLHLEAKYEWVPVSHRFQVAQTMRGLKRLLGDEVKQKLAITLFILARMYQVMDFNDCNMVTLWAAMLTALLCLLRKDNVCVGKVDAFNVRRVLRRKDFEMRNETVWVTLVFSKVIQFEERTHKVAMRATGGMLRPRRALAKCFELTPAEPESPAFLWKSRGRTVPMTHGVFVGEVKKLIRKIGLDPSQYSGHSFRRGGATVAFNLGVDHLLIKLQGEWVSNAYQRYEQLTKARRLELPKRLAARMKQVECKWKCIGKHKSGSKQLRHLGS</sequence>
<dbReference type="PANTHER" id="PTHR33050">
    <property type="entry name" value="REVERSE TRANSCRIPTASE DOMAIN-CONTAINING PROTEIN"/>
    <property type="match status" value="1"/>
</dbReference>
<name>A0AAE0G4E7_9CHLO</name>
<dbReference type="CDD" id="cd09275">
    <property type="entry name" value="RNase_HI_RT_DIRS1"/>
    <property type="match status" value="1"/>
</dbReference>
<reference evidence="4 5" key="1">
    <citation type="journal article" date="2015" name="Genome Biol. Evol.">
        <title>Comparative Genomics of a Bacterivorous Green Alga Reveals Evolutionary Causalities and Consequences of Phago-Mixotrophic Mode of Nutrition.</title>
        <authorList>
            <person name="Burns J.A."/>
            <person name="Paasch A."/>
            <person name="Narechania A."/>
            <person name="Kim E."/>
        </authorList>
    </citation>
    <scope>NUCLEOTIDE SEQUENCE [LARGE SCALE GENOMIC DNA]</scope>
    <source>
        <strain evidence="4 5">PLY_AMNH</strain>
    </source>
</reference>
<dbReference type="GO" id="GO:0015074">
    <property type="term" value="P:DNA integration"/>
    <property type="evidence" value="ECO:0007669"/>
    <property type="project" value="InterPro"/>
</dbReference>
<evidence type="ECO:0000256" key="1">
    <source>
        <dbReference type="ARBA" id="ARBA00023125"/>
    </source>
</evidence>
<proteinExistence type="predicted"/>
<keyword evidence="1" id="KW-0238">DNA-binding</keyword>
<dbReference type="Proteomes" id="UP001190700">
    <property type="component" value="Unassembled WGS sequence"/>
</dbReference>
<dbReference type="Gene3D" id="1.10.150.130">
    <property type="match status" value="1"/>
</dbReference>
<evidence type="ECO:0000313" key="4">
    <source>
        <dbReference type="EMBL" id="KAK3271359.1"/>
    </source>
</evidence>
<dbReference type="InterPro" id="IPR013762">
    <property type="entry name" value="Integrase-like_cat_sf"/>
</dbReference>
<dbReference type="SUPFAM" id="SSF47823">
    <property type="entry name" value="lambda integrase-like, N-terminal domain"/>
    <property type="match status" value="1"/>
</dbReference>
<accession>A0AAE0G4E7</accession>